<dbReference type="Proteomes" id="UP000471633">
    <property type="component" value="Unassembled WGS sequence"/>
</dbReference>
<organism evidence="8 9">
    <name type="scientific">Schistosoma haematobium</name>
    <name type="common">Blood fluke</name>
    <dbReference type="NCBI Taxonomy" id="6185"/>
    <lineage>
        <taxon>Eukaryota</taxon>
        <taxon>Metazoa</taxon>
        <taxon>Spiralia</taxon>
        <taxon>Lophotrochozoa</taxon>
        <taxon>Platyhelminthes</taxon>
        <taxon>Trematoda</taxon>
        <taxon>Digenea</taxon>
        <taxon>Strigeidida</taxon>
        <taxon>Schistosomatoidea</taxon>
        <taxon>Schistosomatidae</taxon>
        <taxon>Schistosoma</taxon>
    </lineage>
</organism>
<dbReference type="EMBL" id="AMPZ03000003">
    <property type="protein sequence ID" value="KAH9586985.1"/>
    <property type="molecule type" value="Genomic_DNA"/>
</dbReference>
<feature type="domain" description="LIM zinc-binding" evidence="6">
    <location>
        <begin position="64"/>
        <end position="123"/>
    </location>
</feature>
<dbReference type="PROSITE" id="PS00478">
    <property type="entry name" value="LIM_DOMAIN_1"/>
    <property type="match status" value="2"/>
</dbReference>
<evidence type="ECO:0000256" key="1">
    <source>
        <dbReference type="ARBA" id="ARBA00022723"/>
    </source>
</evidence>
<evidence type="ECO:0000256" key="3">
    <source>
        <dbReference type="ARBA" id="ARBA00023038"/>
    </source>
</evidence>
<protein>
    <submittedName>
        <fullName evidence="8">Actin-binding LIM protein 2</fullName>
    </submittedName>
</protein>
<dbReference type="InterPro" id="IPR003128">
    <property type="entry name" value="Villin_headpiece"/>
</dbReference>
<dbReference type="InterPro" id="IPR051618">
    <property type="entry name" value="Actin-binding_LIM"/>
</dbReference>
<dbReference type="CDD" id="cd09327">
    <property type="entry name" value="LIM1_abLIM"/>
    <property type="match status" value="1"/>
</dbReference>
<proteinExistence type="predicted"/>
<comment type="caution">
    <text evidence="8">The sequence shown here is derived from an EMBL/GenBank/DDBJ whole genome shotgun (WGS) entry which is preliminary data.</text>
</comment>
<feature type="region of interest" description="Disordered" evidence="5">
    <location>
        <begin position="560"/>
        <end position="594"/>
    </location>
</feature>
<keyword evidence="3 4" id="KW-0440">LIM domain</keyword>
<gene>
    <name evidence="8" type="primary">ABLIM2_1</name>
    <name evidence="8" type="ORF">MS3_00004898</name>
</gene>
<feature type="domain" description="LIM zinc-binding" evidence="6">
    <location>
        <begin position="4"/>
        <end position="63"/>
    </location>
</feature>
<dbReference type="PANTHER" id="PTHR24213:SF9">
    <property type="entry name" value="UNCOORDINATED 115A, ISOFORM B-RELATED"/>
    <property type="match status" value="1"/>
</dbReference>
<evidence type="ECO:0000313" key="8">
    <source>
        <dbReference type="EMBL" id="KAH9586985.1"/>
    </source>
</evidence>
<dbReference type="GO" id="GO:0030032">
    <property type="term" value="P:lamellipodium assembly"/>
    <property type="evidence" value="ECO:0007669"/>
    <property type="project" value="TreeGrafter"/>
</dbReference>
<evidence type="ECO:0000313" key="9">
    <source>
        <dbReference type="Proteomes" id="UP000471633"/>
    </source>
</evidence>
<dbReference type="CTD" id="24595714"/>
<dbReference type="PROSITE" id="PS51089">
    <property type="entry name" value="HP"/>
    <property type="match status" value="1"/>
</dbReference>
<dbReference type="SUPFAM" id="SSF57716">
    <property type="entry name" value="Glucocorticoid receptor-like (DNA-binding domain)"/>
    <property type="match status" value="1"/>
</dbReference>
<dbReference type="Pfam" id="PF00412">
    <property type="entry name" value="LIM"/>
    <property type="match status" value="2"/>
</dbReference>
<reference evidence="8" key="4">
    <citation type="journal article" date="2022" name="PLoS Pathog.">
        <title>Chromosome-level genome of Schistosoma haematobium underpins genome-wide explorations of molecular variation.</title>
        <authorList>
            <person name="Stroehlein A.J."/>
            <person name="Korhonen P.K."/>
            <person name="Lee V.V."/>
            <person name="Ralph S.A."/>
            <person name="Mentink-Kane M."/>
            <person name="You H."/>
            <person name="McManus D.P."/>
            <person name="Tchuente L.T."/>
            <person name="Stothard J.R."/>
            <person name="Kaur P."/>
            <person name="Dudchenko O."/>
            <person name="Aiden E.L."/>
            <person name="Yang B."/>
            <person name="Yang H."/>
            <person name="Emery A.M."/>
            <person name="Webster B.L."/>
            <person name="Brindley P.J."/>
            <person name="Rollinson D."/>
            <person name="Chang B.C.H."/>
            <person name="Gasser R.B."/>
            <person name="Young N.D."/>
        </authorList>
    </citation>
    <scope>NUCLEOTIDE SEQUENCE</scope>
</reference>
<dbReference type="AlphaFoldDB" id="A0A922ITG0"/>
<dbReference type="InterPro" id="IPR001781">
    <property type="entry name" value="Znf_LIM"/>
</dbReference>
<dbReference type="Gene3D" id="1.10.950.10">
    <property type="entry name" value="Villin headpiece domain"/>
    <property type="match status" value="1"/>
</dbReference>
<dbReference type="GeneID" id="24595714"/>
<dbReference type="KEGG" id="shx:MS3_00004898"/>
<dbReference type="GO" id="GO:0046872">
    <property type="term" value="F:metal ion binding"/>
    <property type="evidence" value="ECO:0007669"/>
    <property type="project" value="UniProtKB-KW"/>
</dbReference>
<dbReference type="InterPro" id="IPR036886">
    <property type="entry name" value="Villin_headpiece_dom_sf"/>
</dbReference>
<sequence length="926" mass="103906">MGKIYCDKCRRKCRGDVLRVSNKYFHKDCFKCTKCNKSLEHGGFFVKDGGFYCQDDYRHYFIAKCKICSEDLTGEVVTALNFSFHRGCFKCNKCSITFRPGDRVTVWQEKFYCPHCINQVCCSATVGSVPSKNLLQTPLSVTDDEGCVSASDMASSQYIHEQLIEMNQPQNDFSCISSAGLPQKSRSILRKPVIEQNGLHASKEKGYLSTDSGLGERLCESTNLEDSNYRHLYVGNSDQDKTNIRQEKSHTLSFHLSRHSLCGRVPSSNYGRYLNQSYIQLSNQIPIPNNDRYKRNVSTTTLNNSSQPRQFHLPDGGKSRFLPPGTKIYATLFGRSASSAISPLYNTYTSTPRSTNTTSTATNNCRPDIIISRSRNKPFALSAFNLHDDNLKTDKLSLSTTTSTKKITRILSNTTDDNNNYNDNINGDHTSQLTSKSHRTYMDDISQSGPILLNDRNITLETRKLACLPAGQERDKSTPRPIERYDWPAPPASGVVLAELMRERRQRRREQARLSGTQFSGDIDDLESQEALSIDYSFDGIPDTTDHSVEHIGIGQAILREEAESKRRSRSQTYLDPVSASRTPSASVEPSFKPRYATHQFASASRHRSSSPARYKHPIGYSMEYIHLGNRNWTLDRSQTLANRDTINMGGATVKMNIPTDYHQNNASRYNINPPIFIPGSSIKPGYTGGQLSCNDQLKSKTLSMNYPTSSLSVGNGGIRQQSTNRILLNKSKAVTLDGHSHLSHQLDVNGTKFSNGNLQLSKPDNTQSNTSDSVRIYSPTSDHRNASIYTTSILHGVKHSGTTTSILNGHSSQYLQQHNLIDSINGKDFDADRRLIGSSPSNPTIQFSSSSPTAISHKKSSLPQLIPYEKLKEYKGMYPKGIDRTAVETHLSDEEFQQVFALSRTAFYRLPEWKRNDLKHRAQLF</sequence>
<evidence type="ECO:0000256" key="4">
    <source>
        <dbReference type="PROSITE-ProRule" id="PRU00125"/>
    </source>
</evidence>
<dbReference type="PROSITE" id="PS50023">
    <property type="entry name" value="LIM_DOMAIN_2"/>
    <property type="match status" value="2"/>
</dbReference>
<feature type="domain" description="HP" evidence="7">
    <location>
        <begin position="861"/>
        <end position="926"/>
    </location>
</feature>
<keyword evidence="1 4" id="KW-0479">Metal-binding</keyword>
<evidence type="ECO:0000256" key="5">
    <source>
        <dbReference type="SAM" id="MobiDB-lite"/>
    </source>
</evidence>
<dbReference type="GO" id="GO:0015629">
    <property type="term" value="C:actin cytoskeleton"/>
    <property type="evidence" value="ECO:0007669"/>
    <property type="project" value="TreeGrafter"/>
</dbReference>
<feature type="region of interest" description="Disordered" evidence="5">
    <location>
        <begin position="754"/>
        <end position="780"/>
    </location>
</feature>
<evidence type="ECO:0000256" key="2">
    <source>
        <dbReference type="ARBA" id="ARBA00022833"/>
    </source>
</evidence>
<reference evidence="8" key="2">
    <citation type="journal article" date="2019" name="Gigascience">
        <title>High-quality Schistosoma haematobium genome achieved by single-molecule and long-range sequencing.</title>
        <authorList>
            <person name="Stroehlein A.J."/>
            <person name="Korhonen P.K."/>
            <person name="Chong T.M."/>
            <person name="Lim Y.L."/>
            <person name="Chan K.G."/>
            <person name="Webster B."/>
            <person name="Rollinson D."/>
            <person name="Brindley P.J."/>
            <person name="Gasser R.B."/>
            <person name="Young N.D."/>
        </authorList>
    </citation>
    <scope>NUCLEOTIDE SEQUENCE</scope>
</reference>
<dbReference type="SUPFAM" id="SSF47050">
    <property type="entry name" value="VHP, Villin headpiece domain"/>
    <property type="match status" value="1"/>
</dbReference>
<reference evidence="8" key="3">
    <citation type="submission" date="2021-06" db="EMBL/GenBank/DDBJ databases">
        <title>Chromosome-level genome assembly for S. haematobium.</title>
        <authorList>
            <person name="Stroehlein A.J."/>
        </authorList>
    </citation>
    <scope>NUCLEOTIDE SEQUENCE</scope>
</reference>
<feature type="compositionally biased region" description="Polar residues" evidence="5">
    <location>
        <begin position="754"/>
        <end position="774"/>
    </location>
</feature>
<keyword evidence="9" id="KW-1185">Reference proteome</keyword>
<evidence type="ECO:0000259" key="6">
    <source>
        <dbReference type="PROSITE" id="PS50023"/>
    </source>
</evidence>
<dbReference type="RefSeq" id="XP_051068796.1">
    <property type="nucleotide sequence ID" value="XM_051212872.1"/>
</dbReference>
<name>A0A922ITG0_SCHHA</name>
<dbReference type="Pfam" id="PF02209">
    <property type="entry name" value="VHP"/>
    <property type="match status" value="1"/>
</dbReference>
<reference evidence="8" key="1">
    <citation type="journal article" date="2012" name="Nat. Genet.">
        <title>Whole-genome sequence of Schistosoma haematobium.</title>
        <authorList>
            <person name="Young N.D."/>
            <person name="Jex A.R."/>
            <person name="Li B."/>
            <person name="Liu S."/>
            <person name="Yang L."/>
            <person name="Xiong Z."/>
            <person name="Li Y."/>
            <person name="Cantacessi C."/>
            <person name="Hall R.S."/>
            <person name="Xu X."/>
            <person name="Chen F."/>
            <person name="Wu X."/>
            <person name="Zerlotini A."/>
            <person name="Oliveira G."/>
            <person name="Hofmann A."/>
            <person name="Zhang G."/>
            <person name="Fang X."/>
            <person name="Kang Y."/>
            <person name="Campbell B.E."/>
            <person name="Loukas A."/>
            <person name="Ranganathan S."/>
            <person name="Rollinson D."/>
            <person name="Rinaldi G."/>
            <person name="Brindley P.J."/>
            <person name="Yang H."/>
            <person name="Wang J."/>
            <person name="Wang J."/>
            <person name="Gasser R.B."/>
        </authorList>
    </citation>
    <scope>NUCLEOTIDE SEQUENCE</scope>
</reference>
<dbReference type="GO" id="GO:0051015">
    <property type="term" value="F:actin filament binding"/>
    <property type="evidence" value="ECO:0007669"/>
    <property type="project" value="TreeGrafter"/>
</dbReference>
<evidence type="ECO:0000259" key="7">
    <source>
        <dbReference type="PROSITE" id="PS51089"/>
    </source>
</evidence>
<keyword evidence="2 4" id="KW-0862">Zinc</keyword>
<accession>A0A922ITG0</accession>
<dbReference type="PANTHER" id="PTHR24213">
    <property type="entry name" value="ACTIN-BINDING LIM PROTEIN"/>
    <property type="match status" value="1"/>
</dbReference>
<dbReference type="SMART" id="SM00132">
    <property type="entry name" value="LIM"/>
    <property type="match status" value="2"/>
</dbReference>
<dbReference type="Gene3D" id="2.10.110.10">
    <property type="entry name" value="Cysteine Rich Protein"/>
    <property type="match status" value="2"/>
</dbReference>
<dbReference type="SMART" id="SM00153">
    <property type="entry name" value="VHP"/>
    <property type="match status" value="1"/>
</dbReference>
<dbReference type="GO" id="GO:0007010">
    <property type="term" value="P:cytoskeleton organization"/>
    <property type="evidence" value="ECO:0007669"/>
    <property type="project" value="InterPro"/>
</dbReference>